<comment type="caution">
    <text evidence="1">The sequence shown here is derived from an EMBL/GenBank/DDBJ whole genome shotgun (WGS) entry which is preliminary data.</text>
</comment>
<reference evidence="1 2" key="1">
    <citation type="submission" date="2020-08" db="EMBL/GenBank/DDBJ databases">
        <title>Functional genomics of gut bacteria from endangered species of beetles.</title>
        <authorList>
            <person name="Carlos-Shanley C."/>
        </authorList>
    </citation>
    <scope>NUCLEOTIDE SEQUENCE [LARGE SCALE GENOMIC DNA]</scope>
    <source>
        <strain evidence="1 2">S00142</strain>
    </source>
</reference>
<protein>
    <submittedName>
        <fullName evidence="1">Uncharacterized protein</fullName>
    </submittedName>
</protein>
<dbReference type="AlphaFoldDB" id="A0A7W7N8T1"/>
<organism evidence="1 2">
    <name type="scientific">Flavobacterium nitrogenifigens</name>
    <dbReference type="NCBI Taxonomy" id="1617283"/>
    <lineage>
        <taxon>Bacteria</taxon>
        <taxon>Pseudomonadati</taxon>
        <taxon>Bacteroidota</taxon>
        <taxon>Flavobacteriia</taxon>
        <taxon>Flavobacteriales</taxon>
        <taxon>Flavobacteriaceae</taxon>
        <taxon>Flavobacterium</taxon>
    </lineage>
</organism>
<dbReference type="Proteomes" id="UP000561681">
    <property type="component" value="Unassembled WGS sequence"/>
</dbReference>
<evidence type="ECO:0000313" key="1">
    <source>
        <dbReference type="EMBL" id="MBB4804275.1"/>
    </source>
</evidence>
<keyword evidence="2" id="KW-1185">Reference proteome</keyword>
<gene>
    <name evidence="1" type="ORF">HNP37_004362</name>
</gene>
<accession>A0A7W7N8T1</accession>
<dbReference type="EMBL" id="JACHLD010000009">
    <property type="protein sequence ID" value="MBB4804275.1"/>
    <property type="molecule type" value="Genomic_DNA"/>
</dbReference>
<proteinExistence type="predicted"/>
<evidence type="ECO:0000313" key="2">
    <source>
        <dbReference type="Proteomes" id="UP000561681"/>
    </source>
</evidence>
<dbReference type="RefSeq" id="WP_184167133.1">
    <property type="nucleotide sequence ID" value="NZ_JACHLD010000009.1"/>
</dbReference>
<sequence>MIRKIFLILIFAITPLSILASPQMPDFIIYKKDTIATYNLILEKYLQKKDTANTNTLFGLSFRGNSSFNCWRGYQAIYKIENDSLFIVDIINCGELINRKIDKTQSLEKLKSIFGEKLKNDRVHIDWFEGILNFPRTNEVLRWDGVFYKIFEKEKLITISNGVVLKTEDVSNYIDDPKRKNRKDQKKISDIFFKKLKKEKWQDKSGADCGSKYLVTIDSNGNVSKVRMAYTDKEIEEFFKKDELDFCTSKILNALKSLKFDIIKDKGKPISEEIYIQIFLNTNGKIENWTN</sequence>
<name>A0A7W7N8T1_9FLAO</name>